<keyword evidence="2" id="KW-0472">Membrane</keyword>
<proteinExistence type="predicted"/>
<evidence type="ECO:0000256" key="2">
    <source>
        <dbReference type="SAM" id="Phobius"/>
    </source>
</evidence>
<feature type="region of interest" description="Disordered" evidence="1">
    <location>
        <begin position="1"/>
        <end position="31"/>
    </location>
</feature>
<evidence type="ECO:0000256" key="1">
    <source>
        <dbReference type="SAM" id="MobiDB-lite"/>
    </source>
</evidence>
<dbReference type="EMBL" id="CM002798">
    <property type="protein sequence ID" value="KZN91508.1"/>
    <property type="molecule type" value="Genomic_DNA"/>
</dbReference>
<dbReference type="AlphaFoldDB" id="A0A167WD23"/>
<reference evidence="3" key="1">
    <citation type="journal article" date="2014" name="Genome Announc.">
        <title>Complete sequencing and chromosome-scale genome assembly of the industrial progenitor strain P2niaD18 from the penicillin producer Penicillium chrysogenum.</title>
        <authorList>
            <person name="Specht T."/>
            <person name="Dahlmann T.A."/>
            <person name="Zadra I."/>
            <person name="Kurnsteiner H."/>
            <person name="Kuck U."/>
        </authorList>
    </citation>
    <scope>NUCLEOTIDE SEQUENCE [LARGE SCALE GENOMIC DNA]</scope>
    <source>
        <strain evidence="3">P2niaD18</strain>
    </source>
</reference>
<dbReference type="Proteomes" id="UP000076449">
    <property type="component" value="Chromosome I"/>
</dbReference>
<gene>
    <name evidence="3" type="ORF">EN45_016480</name>
</gene>
<organism evidence="3">
    <name type="scientific">Penicillium chrysogenum</name>
    <name type="common">Penicillium notatum</name>
    <dbReference type="NCBI Taxonomy" id="5076"/>
    <lineage>
        <taxon>Eukaryota</taxon>
        <taxon>Fungi</taxon>
        <taxon>Dikarya</taxon>
        <taxon>Ascomycota</taxon>
        <taxon>Pezizomycotina</taxon>
        <taxon>Eurotiomycetes</taxon>
        <taxon>Eurotiomycetidae</taxon>
        <taxon>Eurotiales</taxon>
        <taxon>Aspergillaceae</taxon>
        <taxon>Penicillium</taxon>
        <taxon>Penicillium chrysogenum species complex</taxon>
    </lineage>
</organism>
<feature type="compositionally biased region" description="Polar residues" evidence="1">
    <location>
        <begin position="1"/>
        <end position="15"/>
    </location>
</feature>
<protein>
    <submittedName>
        <fullName evidence="3">Uncharacterized protein</fullName>
    </submittedName>
</protein>
<sequence length="234" mass="25670">MLAVSIQSTPPTMNTPGHHDAPPEYSPSEDLNSFLDEKAANSMILPPEQDEPGFAVASALSRGLQVPWRSGACTSGFDYPDVLYHYGVSENHWAEFTQVLCDEAKLSRQQWTTVLGRGLGTMAVGGLMVGILGAIPAIFVARLTRNRQEQRNLISAMAGARGERLAQHISQWNEDVFRPRGVLIRVDLPDEYLNDMEDMDIRTSGGSAWSVNPKVSIKIEVIGKVPQDCASRGY</sequence>
<feature type="transmembrane region" description="Helical" evidence="2">
    <location>
        <begin position="119"/>
        <end position="141"/>
    </location>
</feature>
<evidence type="ECO:0000313" key="3">
    <source>
        <dbReference type="EMBL" id="KZN91508.1"/>
    </source>
</evidence>
<keyword evidence="2" id="KW-0812">Transmembrane</keyword>
<keyword evidence="2" id="KW-1133">Transmembrane helix</keyword>
<accession>A0A167WD23</accession>
<name>A0A167WD23_PENCH</name>